<dbReference type="PROSITE" id="PS50916">
    <property type="entry name" value="RABBD"/>
    <property type="match status" value="1"/>
</dbReference>
<dbReference type="InterPro" id="IPR039032">
    <property type="entry name" value="Rim-like"/>
</dbReference>
<dbReference type="Proteomes" id="UP000830375">
    <property type="component" value="Unassembled WGS sequence"/>
</dbReference>
<feature type="region of interest" description="Disordered" evidence="1">
    <location>
        <begin position="1"/>
        <end position="22"/>
    </location>
</feature>
<organism evidence="3 4">
    <name type="scientific">Labeo rohita</name>
    <name type="common">Indian major carp</name>
    <name type="synonym">Cyprinus rohita</name>
    <dbReference type="NCBI Taxonomy" id="84645"/>
    <lineage>
        <taxon>Eukaryota</taxon>
        <taxon>Metazoa</taxon>
        <taxon>Chordata</taxon>
        <taxon>Craniata</taxon>
        <taxon>Vertebrata</taxon>
        <taxon>Euteleostomi</taxon>
        <taxon>Actinopterygii</taxon>
        <taxon>Neopterygii</taxon>
        <taxon>Teleostei</taxon>
        <taxon>Ostariophysi</taxon>
        <taxon>Cypriniformes</taxon>
        <taxon>Cyprinidae</taxon>
        <taxon>Labeoninae</taxon>
        <taxon>Labeonini</taxon>
        <taxon>Labeo</taxon>
    </lineage>
</organism>
<name>A0ABQ8LPH8_LABRO</name>
<dbReference type="PANTHER" id="PTHR12157">
    <property type="entry name" value="REGULATING SYNAPTIC MEMBRANE EXOCYTOSIS PROTEIN"/>
    <property type="match status" value="1"/>
</dbReference>
<gene>
    <name evidence="3" type="ORF">H4Q32_005805</name>
</gene>
<proteinExistence type="predicted"/>
<dbReference type="InterPro" id="IPR010911">
    <property type="entry name" value="Rab_BD"/>
</dbReference>
<dbReference type="Gene3D" id="3.30.40.10">
    <property type="entry name" value="Zinc/RING finger domain, C3HC4 (zinc finger)"/>
    <property type="match status" value="1"/>
</dbReference>
<dbReference type="EMBL" id="JACTAM010000019">
    <property type="protein sequence ID" value="KAI2652564.1"/>
    <property type="molecule type" value="Genomic_DNA"/>
</dbReference>
<dbReference type="PANTHER" id="PTHR12157:SF15">
    <property type="entry name" value="REGULATING SYNAPTIC MEMBRANE EXOCYTOSIS PROTEIN 2"/>
    <property type="match status" value="1"/>
</dbReference>
<comment type="caution">
    <text evidence="3">The sequence shown here is derived from an EMBL/GenBank/DDBJ whole genome shotgun (WGS) entry which is preliminary data.</text>
</comment>
<feature type="domain" description="RabBD" evidence="2">
    <location>
        <begin position="19"/>
        <end position="77"/>
    </location>
</feature>
<reference evidence="3 4" key="1">
    <citation type="submission" date="2022-01" db="EMBL/GenBank/DDBJ databases">
        <title>A high-quality chromosome-level genome assembly of rohu carp, Labeo rohita.</title>
        <authorList>
            <person name="Arick M.A. II"/>
            <person name="Hsu C.-Y."/>
            <person name="Magbanua Z."/>
            <person name="Pechanova O."/>
            <person name="Grover C."/>
            <person name="Miller E."/>
            <person name="Thrash A."/>
            <person name="Ezzel L."/>
            <person name="Alam S."/>
            <person name="Benzie J."/>
            <person name="Hamilton M."/>
            <person name="Karsi A."/>
            <person name="Lawrence M.L."/>
            <person name="Peterson D.G."/>
        </authorList>
    </citation>
    <scope>NUCLEOTIDE SEQUENCE [LARGE SCALE GENOMIC DNA]</scope>
    <source>
        <strain evidence="4">BAU-BD-2019</strain>
        <tissue evidence="3">Blood</tissue>
    </source>
</reference>
<accession>A0ABQ8LPH8</accession>
<evidence type="ECO:0000313" key="3">
    <source>
        <dbReference type="EMBL" id="KAI2652564.1"/>
    </source>
</evidence>
<evidence type="ECO:0000313" key="4">
    <source>
        <dbReference type="Proteomes" id="UP000830375"/>
    </source>
</evidence>
<feature type="compositionally biased region" description="Low complexity" evidence="1">
    <location>
        <begin position="1"/>
        <end position="12"/>
    </location>
</feature>
<sequence>MSARGAPAASPAAPAPPDMPDLSHLTEEERKIILSVMERQKKEEEKEQSMLKLLLIRARTVRLWWVGLAVGAIFAKNPISCRLPEITTRLSACCRIGQTLNINATPSAAIFARLQLPWEPRAVFSAPRRCPVLAVAVRMCVFSMSAACVCVCC</sequence>
<dbReference type="InterPro" id="IPR013083">
    <property type="entry name" value="Znf_RING/FYVE/PHD"/>
</dbReference>
<protein>
    <submittedName>
        <fullName evidence="3">Regulating synaptic membrane exocytosis protein 2</fullName>
    </submittedName>
</protein>
<keyword evidence="4" id="KW-1185">Reference proteome</keyword>
<evidence type="ECO:0000256" key="1">
    <source>
        <dbReference type="SAM" id="MobiDB-lite"/>
    </source>
</evidence>
<evidence type="ECO:0000259" key="2">
    <source>
        <dbReference type="PROSITE" id="PS50916"/>
    </source>
</evidence>